<keyword evidence="2" id="KW-0472">Membrane</keyword>
<protein>
    <submittedName>
        <fullName evidence="3">Uncharacterized protein</fullName>
    </submittedName>
</protein>
<evidence type="ECO:0000313" key="3">
    <source>
        <dbReference type="EMBL" id="OGG80617.1"/>
    </source>
</evidence>
<gene>
    <name evidence="3" type="ORF">A3A39_03955</name>
</gene>
<dbReference type="AlphaFoldDB" id="A0A1F6F422"/>
<feature type="transmembrane region" description="Helical" evidence="2">
    <location>
        <begin position="46"/>
        <end position="64"/>
    </location>
</feature>
<feature type="region of interest" description="Disordered" evidence="1">
    <location>
        <begin position="138"/>
        <end position="214"/>
    </location>
</feature>
<proteinExistence type="predicted"/>
<feature type="compositionally biased region" description="Basic and acidic residues" evidence="1">
    <location>
        <begin position="200"/>
        <end position="214"/>
    </location>
</feature>
<keyword evidence="2" id="KW-1133">Transmembrane helix</keyword>
<evidence type="ECO:0000256" key="2">
    <source>
        <dbReference type="SAM" id="Phobius"/>
    </source>
</evidence>
<accession>A0A1F6F422</accession>
<dbReference type="EMBL" id="MFLZ01000003">
    <property type="protein sequence ID" value="OGG80617.1"/>
    <property type="molecule type" value="Genomic_DNA"/>
</dbReference>
<feature type="transmembrane region" description="Helical" evidence="2">
    <location>
        <begin position="98"/>
        <end position="118"/>
    </location>
</feature>
<dbReference type="Proteomes" id="UP000177372">
    <property type="component" value="Unassembled WGS sequence"/>
</dbReference>
<comment type="caution">
    <text evidence="3">The sequence shown here is derived from an EMBL/GenBank/DDBJ whole genome shotgun (WGS) entry which is preliminary data.</text>
</comment>
<dbReference type="STRING" id="1798512.A3A39_03955"/>
<sequence length="214" mass="24211">MDDYAPHPYAENIPHYHGDAVRQLFVSAAALMLIGAPFYADSLRTELPFEIAGALVLVALAALANPHKKSVFFVGAVASGVGLVVYETWALYHYSEITWLQFILRELVAVVFLVAFYFNMKTVRAFVLNTVGKHDEVGEFEEQSSSQSEHKPRMQMKPAPPQREEFAPWAPRNEADHRRDKNKKGEGEAETGPRMSPGRSPEEIKPKYHPYEYM</sequence>
<organism evidence="3 4">
    <name type="scientific">Candidatus Kaiserbacteria bacterium RIFCSPLOWO2_01_FULL_54_13</name>
    <dbReference type="NCBI Taxonomy" id="1798512"/>
    <lineage>
        <taxon>Bacteria</taxon>
        <taxon>Candidatus Kaiseribacteriota</taxon>
    </lineage>
</organism>
<keyword evidence="2" id="KW-0812">Transmembrane</keyword>
<reference evidence="3 4" key="1">
    <citation type="journal article" date="2016" name="Nat. Commun.">
        <title>Thousands of microbial genomes shed light on interconnected biogeochemical processes in an aquifer system.</title>
        <authorList>
            <person name="Anantharaman K."/>
            <person name="Brown C.T."/>
            <person name="Hug L.A."/>
            <person name="Sharon I."/>
            <person name="Castelle C.J."/>
            <person name="Probst A.J."/>
            <person name="Thomas B.C."/>
            <person name="Singh A."/>
            <person name="Wilkins M.J."/>
            <person name="Karaoz U."/>
            <person name="Brodie E.L."/>
            <person name="Williams K.H."/>
            <person name="Hubbard S.S."/>
            <person name="Banfield J.F."/>
        </authorList>
    </citation>
    <scope>NUCLEOTIDE SEQUENCE [LARGE SCALE GENOMIC DNA]</scope>
</reference>
<feature type="transmembrane region" description="Helical" evidence="2">
    <location>
        <begin position="71"/>
        <end position="92"/>
    </location>
</feature>
<evidence type="ECO:0000256" key="1">
    <source>
        <dbReference type="SAM" id="MobiDB-lite"/>
    </source>
</evidence>
<evidence type="ECO:0000313" key="4">
    <source>
        <dbReference type="Proteomes" id="UP000177372"/>
    </source>
</evidence>
<feature type="compositionally biased region" description="Basic and acidic residues" evidence="1">
    <location>
        <begin position="173"/>
        <end position="187"/>
    </location>
</feature>
<name>A0A1F6F422_9BACT</name>